<evidence type="ECO:0000313" key="1">
    <source>
        <dbReference type="EMBL" id="GIO43655.1"/>
    </source>
</evidence>
<name>A0A919Y7C6_9BACL</name>
<dbReference type="RefSeq" id="WP_301628908.1">
    <property type="nucleotide sequence ID" value="NZ_BORS01000012.1"/>
</dbReference>
<sequence>MSRILFWDYGDGGAADIAAAIAVYHGLKRPGKVLLLNEHKVGEGLESGLKLHVDGLQDSSGFQVREHGIESLLRLQANQRLSAVNFRDYTYSLIAEQLDVVSGFVHGKIPAAGLYRLAEQIYELTITYSSEVQTLPHSEPRVAVLSQNRMLLERFFEEKDRADRSDIRSSCEVLVLRDFDRNSRWTVNNIRRRYKARVPVIALDYCTAFRDAVNHRDLLRFMYYYTSEPLGKRTSGPFFSGLERLSEQIMQQIPMGRTLSAVGGEER</sequence>
<protein>
    <submittedName>
        <fullName evidence="1">Uncharacterized protein</fullName>
    </submittedName>
</protein>
<dbReference type="Proteomes" id="UP000678895">
    <property type="component" value="Unassembled WGS sequence"/>
</dbReference>
<dbReference type="EMBL" id="BORS01000012">
    <property type="protein sequence ID" value="GIO43655.1"/>
    <property type="molecule type" value="Genomic_DNA"/>
</dbReference>
<keyword evidence="2" id="KW-1185">Reference proteome</keyword>
<reference evidence="1" key="1">
    <citation type="submission" date="2021-03" db="EMBL/GenBank/DDBJ databases">
        <title>Antimicrobial resistance genes in bacteria isolated from Japanese honey, and their potential for conferring macrolide and lincosamide resistance in the American foulbrood pathogen Paenibacillus larvae.</title>
        <authorList>
            <person name="Okamoto M."/>
            <person name="Kumagai M."/>
            <person name="Kanamori H."/>
            <person name="Takamatsu D."/>
        </authorList>
    </citation>
    <scope>NUCLEOTIDE SEQUENCE</scope>
    <source>
        <strain evidence="1">J41TS4</strain>
    </source>
</reference>
<accession>A0A919Y7C6</accession>
<dbReference type="AlphaFoldDB" id="A0A919Y7C6"/>
<proteinExistence type="predicted"/>
<gene>
    <name evidence="1" type="ORF">J41TS4_34130</name>
</gene>
<evidence type="ECO:0000313" key="2">
    <source>
        <dbReference type="Proteomes" id="UP000678895"/>
    </source>
</evidence>
<comment type="caution">
    <text evidence="1">The sequence shown here is derived from an EMBL/GenBank/DDBJ whole genome shotgun (WGS) entry which is preliminary data.</text>
</comment>
<organism evidence="1 2">
    <name type="scientific">Paenibacillus apis</name>
    <dbReference type="NCBI Taxonomy" id="1792174"/>
    <lineage>
        <taxon>Bacteria</taxon>
        <taxon>Bacillati</taxon>
        <taxon>Bacillota</taxon>
        <taxon>Bacilli</taxon>
        <taxon>Bacillales</taxon>
        <taxon>Paenibacillaceae</taxon>
        <taxon>Paenibacillus</taxon>
    </lineage>
</organism>